<comment type="caution">
    <text evidence="1">The sequence shown here is derived from an EMBL/GenBank/DDBJ whole genome shotgun (WGS) entry which is preliminary data.</text>
</comment>
<feature type="non-terminal residue" evidence="1">
    <location>
        <position position="62"/>
    </location>
</feature>
<sequence length="62" mass="6583">APNKKKKLRQLADDAGDALAEVACQRAQMLRDLVAPEWMSLVLPVDCCVVNAAKAAGKSCAE</sequence>
<dbReference type="Proteomes" id="UP001189429">
    <property type="component" value="Unassembled WGS sequence"/>
</dbReference>
<reference evidence="1" key="1">
    <citation type="submission" date="2023-10" db="EMBL/GenBank/DDBJ databases">
        <authorList>
            <person name="Chen Y."/>
            <person name="Shah S."/>
            <person name="Dougan E. K."/>
            <person name="Thang M."/>
            <person name="Chan C."/>
        </authorList>
    </citation>
    <scope>NUCLEOTIDE SEQUENCE [LARGE SCALE GENOMIC DNA]</scope>
</reference>
<name>A0ABN9VG37_9DINO</name>
<keyword evidence="2" id="KW-1185">Reference proteome</keyword>
<evidence type="ECO:0000313" key="1">
    <source>
        <dbReference type="EMBL" id="CAK0871262.1"/>
    </source>
</evidence>
<proteinExistence type="predicted"/>
<protein>
    <submittedName>
        <fullName evidence="1">Uncharacterized protein</fullName>
    </submittedName>
</protein>
<organism evidence="1 2">
    <name type="scientific">Prorocentrum cordatum</name>
    <dbReference type="NCBI Taxonomy" id="2364126"/>
    <lineage>
        <taxon>Eukaryota</taxon>
        <taxon>Sar</taxon>
        <taxon>Alveolata</taxon>
        <taxon>Dinophyceae</taxon>
        <taxon>Prorocentrales</taxon>
        <taxon>Prorocentraceae</taxon>
        <taxon>Prorocentrum</taxon>
    </lineage>
</organism>
<feature type="non-terminal residue" evidence="1">
    <location>
        <position position="1"/>
    </location>
</feature>
<gene>
    <name evidence="1" type="ORF">PCOR1329_LOCUS57154</name>
</gene>
<accession>A0ABN9VG37</accession>
<dbReference type="EMBL" id="CAUYUJ010017053">
    <property type="protein sequence ID" value="CAK0871262.1"/>
    <property type="molecule type" value="Genomic_DNA"/>
</dbReference>
<evidence type="ECO:0000313" key="2">
    <source>
        <dbReference type="Proteomes" id="UP001189429"/>
    </source>
</evidence>